<organism evidence="2 3">
    <name type="scientific">Candidatus Pseudobacter hemicellulosilyticus</name>
    <dbReference type="NCBI Taxonomy" id="3121375"/>
    <lineage>
        <taxon>Bacteria</taxon>
        <taxon>Pseudomonadati</taxon>
        <taxon>Bacteroidota</taxon>
        <taxon>Chitinophagia</taxon>
        <taxon>Chitinophagales</taxon>
        <taxon>Chitinophagaceae</taxon>
        <taxon>Pseudobacter</taxon>
    </lineage>
</organism>
<evidence type="ECO:0000256" key="1">
    <source>
        <dbReference type="SAM" id="SignalP"/>
    </source>
</evidence>
<dbReference type="SUPFAM" id="SSF49299">
    <property type="entry name" value="PKD domain"/>
    <property type="match status" value="2"/>
</dbReference>
<proteinExistence type="predicted"/>
<dbReference type="Gene3D" id="2.60.40.10">
    <property type="entry name" value="Immunoglobulins"/>
    <property type="match status" value="2"/>
</dbReference>
<gene>
    <name evidence="2" type="ORF">P0Y53_21405</name>
</gene>
<feature type="signal peptide" evidence="1">
    <location>
        <begin position="1"/>
        <end position="20"/>
    </location>
</feature>
<accession>A0AAJ5WS22</accession>
<dbReference type="NCBIfam" id="TIGR04131">
    <property type="entry name" value="Bac_Flav_CTERM"/>
    <property type="match status" value="1"/>
</dbReference>
<name>A0AAJ5WS22_9BACT</name>
<dbReference type="Pfam" id="PF13585">
    <property type="entry name" value="CHU_C"/>
    <property type="match status" value="1"/>
</dbReference>
<reference evidence="2" key="1">
    <citation type="submission" date="2023-03" db="EMBL/GenBank/DDBJ databases">
        <title>Andean soil-derived lignocellulolytic bacterial consortium as a source of novel taxa and putative plastic-active enzymes.</title>
        <authorList>
            <person name="Diaz-Garcia L."/>
            <person name="Chuvochina M."/>
            <person name="Feuerriegel G."/>
            <person name="Bunk B."/>
            <person name="Sproer C."/>
            <person name="Streit W.R."/>
            <person name="Rodriguez L.M."/>
            <person name="Overmann J."/>
            <person name="Jimenez D.J."/>
        </authorList>
    </citation>
    <scope>NUCLEOTIDE SEQUENCE</scope>
    <source>
        <strain evidence="2">MAG 7</strain>
    </source>
</reference>
<dbReference type="CDD" id="cd00146">
    <property type="entry name" value="PKD"/>
    <property type="match status" value="1"/>
</dbReference>
<protein>
    <submittedName>
        <fullName evidence="2">Gliding motility-associated C-terminal domain-containing protein</fullName>
    </submittedName>
</protein>
<dbReference type="InterPro" id="IPR035986">
    <property type="entry name" value="PKD_dom_sf"/>
</dbReference>
<feature type="chain" id="PRO_5042577704" evidence="1">
    <location>
        <begin position="21"/>
        <end position="669"/>
    </location>
</feature>
<dbReference type="EMBL" id="CP119311">
    <property type="protein sequence ID" value="WEK35054.1"/>
    <property type="molecule type" value="Genomic_DNA"/>
</dbReference>
<dbReference type="Proteomes" id="UP001220610">
    <property type="component" value="Chromosome"/>
</dbReference>
<evidence type="ECO:0000313" key="2">
    <source>
        <dbReference type="EMBL" id="WEK35054.1"/>
    </source>
</evidence>
<sequence length="669" mass="72554">MFRRICWLLLLLSIAFFTKAQTCTNLGQTPSTAFPVCGTTSFHQTSVPVCSLPNLPVPSCPGDYPAKNPYWYRFDCYQDGSLGFVITPNDIGDDYDWMLYDITGRDPGQVFNNAALIVTGNWSGTSGLTGAADHGVNYIGCMTIVGEIRNTFSKMPTLIKGHTYMLMISHFTNSQSGYSLSFGGGTALITDPTLPGLKMAEAHCSGARILVNLSKATKCASLAADGSDFTISGGYTITGATGIGCSSSFDMTALELTVNAPLAPGSYTVSVKKGSDGNTLLDNCDNIIAEGASLSITFVAPVPTRMDSLTTPGCAPNTLELVFKKQLYCSSIAADGSDFRLSGPAPVSITGISTNCNAGFTDKVILQLSKPIEKAGSYQLQLVQGNDGNTIIDECKTPTPPGDVLAIIAKDTVNAAFSTNILYGCKSDTVEFSHDGRNGVSRYTWDFNGQGNSFIREPRFVFPTFGEKLVTLAVNNGLCYDTVTQLVNLDNAIAAGFTCPEFLCPEDMAVFTEKSLGRISSYHWEFGDGFTSSQANPVPRKYSRPVNRQERYTVSLIVGNDKNCFDTLSRQLLVLNNCTIAVPNAFTPNNDGKNDQLAPLNGWKAADLDFRIFNRYGQLIFQTSDWTRKWDGNFNGKQQASGVYVWMLRYRDRDSGQQVQKKGTTVLIR</sequence>
<keyword evidence="1" id="KW-0732">Signal</keyword>
<dbReference type="InterPro" id="IPR026341">
    <property type="entry name" value="T9SS_type_B"/>
</dbReference>
<dbReference type="AlphaFoldDB" id="A0AAJ5WS22"/>
<dbReference type="InterPro" id="IPR013783">
    <property type="entry name" value="Ig-like_fold"/>
</dbReference>
<evidence type="ECO:0000313" key="3">
    <source>
        <dbReference type="Proteomes" id="UP001220610"/>
    </source>
</evidence>